<evidence type="ECO:0000313" key="2">
    <source>
        <dbReference type="EMBL" id="GAG38078.1"/>
    </source>
</evidence>
<feature type="transmembrane region" description="Helical" evidence="1">
    <location>
        <begin position="79"/>
        <end position="101"/>
    </location>
</feature>
<proteinExistence type="predicted"/>
<reference evidence="2" key="1">
    <citation type="journal article" date="2014" name="Front. Microbiol.">
        <title>High frequency of phylogenetically diverse reductive dehalogenase-homologous genes in deep subseafloor sedimentary metagenomes.</title>
        <authorList>
            <person name="Kawai M."/>
            <person name="Futagami T."/>
            <person name="Toyoda A."/>
            <person name="Takaki Y."/>
            <person name="Nishi S."/>
            <person name="Hori S."/>
            <person name="Arai W."/>
            <person name="Tsubouchi T."/>
            <person name="Morono Y."/>
            <person name="Uchiyama I."/>
            <person name="Ito T."/>
            <person name="Fujiyama A."/>
            <person name="Inagaki F."/>
            <person name="Takami H."/>
        </authorList>
    </citation>
    <scope>NUCLEOTIDE SEQUENCE</scope>
    <source>
        <strain evidence="2">Expedition CK06-06</strain>
    </source>
</reference>
<feature type="non-terminal residue" evidence="2">
    <location>
        <position position="227"/>
    </location>
</feature>
<evidence type="ECO:0000256" key="1">
    <source>
        <dbReference type="SAM" id="Phobius"/>
    </source>
</evidence>
<gene>
    <name evidence="2" type="ORF">S01H1_67371</name>
</gene>
<accession>X0XN63</accession>
<dbReference type="AlphaFoldDB" id="X0XN63"/>
<protein>
    <submittedName>
        <fullName evidence="2">Uncharacterized protein</fullName>
    </submittedName>
</protein>
<organism evidence="2">
    <name type="scientific">marine sediment metagenome</name>
    <dbReference type="NCBI Taxonomy" id="412755"/>
    <lineage>
        <taxon>unclassified sequences</taxon>
        <taxon>metagenomes</taxon>
        <taxon>ecological metagenomes</taxon>
    </lineage>
</organism>
<keyword evidence="1" id="KW-1133">Transmembrane helix</keyword>
<comment type="caution">
    <text evidence="2">The sequence shown here is derived from an EMBL/GenBank/DDBJ whole genome shotgun (WGS) entry which is preliminary data.</text>
</comment>
<name>X0XN63_9ZZZZ</name>
<keyword evidence="1" id="KW-0472">Membrane</keyword>
<dbReference type="EMBL" id="BARS01044614">
    <property type="protein sequence ID" value="GAG38078.1"/>
    <property type="molecule type" value="Genomic_DNA"/>
</dbReference>
<keyword evidence="1" id="KW-0812">Transmembrane</keyword>
<sequence>MGDAQQRTRSKIAQLEEDFTRFQGELVSLRKEYESGEVNPVDYRRRVTLLMEDRSHIARELGRLKLERLIPIRGSPRKFGFLAVILIAMVIILPLTQGFYYGIQMEGDKYIDWKFNYETHKEITITNWAAGLDDMEMKTLDDLTLNATPEGEVEFLTTVRQWDQAASFLRMKNQIGTNWMELADSDIVLLKGHEYWIAPLTFDYSATRTSFINQHLIYTHSEGLVVL</sequence>